<evidence type="ECO:0000313" key="5">
    <source>
        <dbReference type="Proteomes" id="UP001500506"/>
    </source>
</evidence>
<keyword evidence="5" id="KW-1185">Reference proteome</keyword>
<dbReference type="EMBL" id="BAAANH010000001">
    <property type="protein sequence ID" value="GAA1748473.1"/>
    <property type="molecule type" value="Genomic_DNA"/>
</dbReference>
<dbReference type="PROSITE" id="PS50006">
    <property type="entry name" value="FHA_DOMAIN"/>
    <property type="match status" value="1"/>
</dbReference>
<dbReference type="InterPro" id="IPR008984">
    <property type="entry name" value="SMAD_FHA_dom_sf"/>
</dbReference>
<feature type="region of interest" description="Disordered" evidence="2">
    <location>
        <begin position="205"/>
        <end position="224"/>
    </location>
</feature>
<dbReference type="Proteomes" id="UP001500506">
    <property type="component" value="Unassembled WGS sequence"/>
</dbReference>
<comment type="caution">
    <text evidence="4">The sequence shown here is derived from an EMBL/GenBank/DDBJ whole genome shotgun (WGS) entry which is preliminary data.</text>
</comment>
<organism evidence="4 5">
    <name type="scientific">Agromyces humatus</name>
    <dbReference type="NCBI Taxonomy" id="279573"/>
    <lineage>
        <taxon>Bacteria</taxon>
        <taxon>Bacillati</taxon>
        <taxon>Actinomycetota</taxon>
        <taxon>Actinomycetes</taxon>
        <taxon>Micrococcales</taxon>
        <taxon>Microbacteriaceae</taxon>
        <taxon>Agromyces</taxon>
    </lineage>
</organism>
<evidence type="ECO:0000256" key="1">
    <source>
        <dbReference type="ARBA" id="ARBA00022553"/>
    </source>
</evidence>
<gene>
    <name evidence="4" type="ORF">GCM10009747_02010</name>
</gene>
<sequence>MLFERSDKRAATADAAGARLNDMPRGSVTSAATAGASAWDVIVGDRFIVVLAAPAPDAVLASLAEAASESAPGLEEIVGRLPFGDVDSIESFALVWWPGDEPSELTAVVRGDAVVDLESPGGSRRFDAREIRPWLLAEFHDVTRLRLTGADASLEPLRGGEPVRHARASLRASAVEWTPATDPEPTKPVTLVAAPGNPDAAFAPVDGRPPAPDARTGTSPSVDADTVMLGRSRVDADTIIVPRRQLGPGGGSSAPLVRDPTAAGAANGRGEASAGDLGSGETAGDPALIATVPQVRIAGGPVRSVTTPLLIGRRPSPPRIARVGGIQPELVTVESRGGFISATHLELRVEGTRLVATDLRSTNGTTLRSAGGARQRLRSGESIVVIPGAELDLGDDTIIEILPPRGDDRRTRPDSRLQT</sequence>
<protein>
    <recommendedName>
        <fullName evidence="3">FHA domain-containing protein</fullName>
    </recommendedName>
</protein>
<evidence type="ECO:0000259" key="3">
    <source>
        <dbReference type="PROSITE" id="PS50006"/>
    </source>
</evidence>
<dbReference type="CDD" id="cd00060">
    <property type="entry name" value="FHA"/>
    <property type="match status" value="1"/>
</dbReference>
<dbReference type="Pfam" id="PF00498">
    <property type="entry name" value="FHA"/>
    <property type="match status" value="1"/>
</dbReference>
<dbReference type="Gene3D" id="2.60.200.20">
    <property type="match status" value="1"/>
</dbReference>
<reference evidence="4 5" key="1">
    <citation type="journal article" date="2019" name="Int. J. Syst. Evol. Microbiol.">
        <title>The Global Catalogue of Microorganisms (GCM) 10K type strain sequencing project: providing services to taxonomists for standard genome sequencing and annotation.</title>
        <authorList>
            <consortium name="The Broad Institute Genomics Platform"/>
            <consortium name="The Broad Institute Genome Sequencing Center for Infectious Disease"/>
            <person name="Wu L."/>
            <person name="Ma J."/>
        </authorList>
    </citation>
    <scope>NUCLEOTIDE SEQUENCE [LARGE SCALE GENOMIC DNA]</scope>
    <source>
        <strain evidence="4 5">JCM 14319</strain>
    </source>
</reference>
<evidence type="ECO:0000256" key="2">
    <source>
        <dbReference type="SAM" id="MobiDB-lite"/>
    </source>
</evidence>
<feature type="domain" description="FHA" evidence="3">
    <location>
        <begin position="309"/>
        <end position="367"/>
    </location>
</feature>
<keyword evidence="1" id="KW-0597">Phosphoprotein</keyword>
<accession>A0ABN2K6Y4</accession>
<dbReference type="InterPro" id="IPR000253">
    <property type="entry name" value="FHA_dom"/>
</dbReference>
<name>A0ABN2K6Y4_9MICO</name>
<feature type="region of interest" description="Disordered" evidence="2">
    <location>
        <begin position="243"/>
        <end position="281"/>
    </location>
</feature>
<evidence type="ECO:0000313" key="4">
    <source>
        <dbReference type="EMBL" id="GAA1748473.1"/>
    </source>
</evidence>
<dbReference type="SUPFAM" id="SSF49879">
    <property type="entry name" value="SMAD/FHA domain"/>
    <property type="match status" value="1"/>
</dbReference>
<proteinExistence type="predicted"/>